<feature type="compositionally biased region" description="Acidic residues" evidence="3">
    <location>
        <begin position="342"/>
        <end position="356"/>
    </location>
</feature>
<dbReference type="PROSITE" id="PS50082">
    <property type="entry name" value="WD_REPEATS_2"/>
    <property type="match status" value="2"/>
</dbReference>
<name>A0AAV4CZ66_9GAST</name>
<evidence type="ECO:0000256" key="2">
    <source>
        <dbReference type="PROSITE-ProRule" id="PRU00221"/>
    </source>
</evidence>
<dbReference type="GO" id="GO:0016301">
    <property type="term" value="F:kinase activity"/>
    <property type="evidence" value="ECO:0007669"/>
    <property type="project" value="UniProtKB-KW"/>
</dbReference>
<dbReference type="SMART" id="SM00320">
    <property type="entry name" value="WD40"/>
    <property type="match status" value="5"/>
</dbReference>
<dbReference type="Proteomes" id="UP000735302">
    <property type="component" value="Unassembled WGS sequence"/>
</dbReference>
<dbReference type="PANTHER" id="PTHR44675">
    <property type="entry name" value="PAK1 INTERACTING PROTEIN 1"/>
    <property type="match status" value="1"/>
</dbReference>
<proteinExistence type="predicted"/>
<keyword evidence="4" id="KW-0808">Transferase</keyword>
<dbReference type="InterPro" id="IPR001680">
    <property type="entry name" value="WD40_rpt"/>
</dbReference>
<gene>
    <name evidence="4" type="ORF">PoB_006360800</name>
</gene>
<dbReference type="Gene3D" id="2.130.10.10">
    <property type="entry name" value="YVTN repeat-like/Quinoprotein amine dehydrogenase"/>
    <property type="match status" value="1"/>
</dbReference>
<dbReference type="PANTHER" id="PTHR44675:SF1">
    <property type="entry name" value="P21-ACTIVATED PROTEIN KINASE-INTERACTING PROTEIN 1"/>
    <property type="match status" value="1"/>
</dbReference>
<evidence type="ECO:0000313" key="4">
    <source>
        <dbReference type="EMBL" id="GFO37103.1"/>
    </source>
</evidence>
<comment type="function">
    <text evidence="1">Negatively regulates the PAK1 kinase. PAK1 is a member of the PAK kinase family, which has been shown to play a positive role in the regulation of signaling pathways involving MAPK8 and RELA. PAK1 exists as an inactive homodimer, which is activated by binding of small GTPases such as CDC42 to an N-terminal regulatory domain. PAK1IP1 also binds to the N-terminus of PAK1, and inhibits the specific activation of PAK1 by CDC42. May be involved in ribosomal large subunit assembly.</text>
</comment>
<evidence type="ECO:0000313" key="5">
    <source>
        <dbReference type="Proteomes" id="UP000735302"/>
    </source>
</evidence>
<dbReference type="AlphaFoldDB" id="A0AAV4CZ66"/>
<protein>
    <submittedName>
        <fullName evidence="4">P21-activated protein kinase-interacting protein 1-like</fullName>
    </submittedName>
</protein>
<comment type="caution">
    <text evidence="4">The sequence shown here is derived from an EMBL/GenBank/DDBJ whole genome shotgun (WGS) entry which is preliminary data.</text>
</comment>
<feature type="repeat" description="WD" evidence="2">
    <location>
        <begin position="119"/>
        <end position="160"/>
    </location>
</feature>
<dbReference type="Pfam" id="PF00400">
    <property type="entry name" value="WD40"/>
    <property type="match status" value="3"/>
</dbReference>
<evidence type="ECO:0000256" key="3">
    <source>
        <dbReference type="SAM" id="MobiDB-lite"/>
    </source>
</evidence>
<sequence length="404" mass="45160">MEHIEVVIGTYENLLIGYTVNANQDDKSPVLETSFTDDSHRGALRCVAVSPSGVLASSSTDDSIRLHSLKKRKEIGSLFEHSGTVNSMIFYDNNHMFSASEDGTICLWKTKSWEMMKKLKGHKSHVMAVSVHPSGKLALSVGSDRSFLTWDLVTGKLAFQRKLSDVPQNIFFTPSGDHYVLVFNKRIEVCSLSDTKVVKETPTEWRINTVCHIKENIFAIGGDDRYIIVLDVLKGAQLMILDAAKPDEEEFHSRVRCISVISQDDHKHLIVATASGNIKAFRLDLNKNKSEELFFSETRVRITAMGVYSNSSAVNGADKKPKASVTLTEDPAVEVATNETYEAGESESGQESDQSEDMPPQEVTKRKNRKDWNQTNKQRIRKLQAPAESSDSGKSKKRKGERFQ</sequence>
<keyword evidence="4" id="KW-0418">Kinase</keyword>
<feature type="region of interest" description="Disordered" evidence="3">
    <location>
        <begin position="311"/>
        <end position="404"/>
    </location>
</feature>
<dbReference type="InterPro" id="IPR051959">
    <property type="entry name" value="PAK1-Kinase_Regulator"/>
</dbReference>
<dbReference type="InterPro" id="IPR015943">
    <property type="entry name" value="WD40/YVTN_repeat-like_dom_sf"/>
</dbReference>
<feature type="compositionally biased region" description="Basic residues" evidence="3">
    <location>
        <begin position="395"/>
        <end position="404"/>
    </location>
</feature>
<evidence type="ECO:0000256" key="1">
    <source>
        <dbReference type="ARBA" id="ARBA00045213"/>
    </source>
</evidence>
<dbReference type="PROSITE" id="PS50294">
    <property type="entry name" value="WD_REPEATS_REGION"/>
    <property type="match status" value="1"/>
</dbReference>
<accession>A0AAV4CZ66</accession>
<keyword evidence="5" id="KW-1185">Reference proteome</keyword>
<dbReference type="EMBL" id="BLXT01007177">
    <property type="protein sequence ID" value="GFO37103.1"/>
    <property type="molecule type" value="Genomic_DNA"/>
</dbReference>
<organism evidence="4 5">
    <name type="scientific">Plakobranchus ocellatus</name>
    <dbReference type="NCBI Taxonomy" id="259542"/>
    <lineage>
        <taxon>Eukaryota</taxon>
        <taxon>Metazoa</taxon>
        <taxon>Spiralia</taxon>
        <taxon>Lophotrochozoa</taxon>
        <taxon>Mollusca</taxon>
        <taxon>Gastropoda</taxon>
        <taxon>Heterobranchia</taxon>
        <taxon>Euthyneura</taxon>
        <taxon>Panpulmonata</taxon>
        <taxon>Sacoglossa</taxon>
        <taxon>Placobranchoidea</taxon>
        <taxon>Plakobranchidae</taxon>
        <taxon>Plakobranchus</taxon>
    </lineage>
</organism>
<dbReference type="SUPFAM" id="SSF50978">
    <property type="entry name" value="WD40 repeat-like"/>
    <property type="match status" value="1"/>
</dbReference>
<dbReference type="InterPro" id="IPR036322">
    <property type="entry name" value="WD40_repeat_dom_sf"/>
</dbReference>
<feature type="repeat" description="WD" evidence="2">
    <location>
        <begin position="78"/>
        <end position="118"/>
    </location>
</feature>
<reference evidence="4 5" key="1">
    <citation type="journal article" date="2021" name="Elife">
        <title>Chloroplast acquisition without the gene transfer in kleptoplastic sea slugs, Plakobranchus ocellatus.</title>
        <authorList>
            <person name="Maeda T."/>
            <person name="Takahashi S."/>
            <person name="Yoshida T."/>
            <person name="Shimamura S."/>
            <person name="Takaki Y."/>
            <person name="Nagai Y."/>
            <person name="Toyoda A."/>
            <person name="Suzuki Y."/>
            <person name="Arimoto A."/>
            <person name="Ishii H."/>
            <person name="Satoh N."/>
            <person name="Nishiyama T."/>
            <person name="Hasebe M."/>
            <person name="Maruyama T."/>
            <person name="Minagawa J."/>
            <person name="Obokata J."/>
            <person name="Shigenobu S."/>
        </authorList>
    </citation>
    <scope>NUCLEOTIDE SEQUENCE [LARGE SCALE GENOMIC DNA]</scope>
</reference>
<keyword evidence="2" id="KW-0853">WD repeat</keyword>